<dbReference type="InterPro" id="IPR050835">
    <property type="entry name" value="ABC_transporter_sub-D"/>
</dbReference>
<keyword evidence="5 6" id="KW-0472">Membrane</keyword>
<dbReference type="GO" id="GO:0140359">
    <property type="term" value="F:ABC-type transporter activity"/>
    <property type="evidence" value="ECO:0007669"/>
    <property type="project" value="InterPro"/>
</dbReference>
<evidence type="ECO:0000313" key="9">
    <source>
        <dbReference type="EMBL" id="NMJ42983.1"/>
    </source>
</evidence>
<feature type="transmembrane region" description="Helical" evidence="6">
    <location>
        <begin position="168"/>
        <end position="186"/>
    </location>
</feature>
<comment type="subcellular location">
    <subcellularLocation>
        <location evidence="1">Cell membrane</location>
        <topology evidence="1">Multi-pass membrane protein</topology>
    </subcellularLocation>
</comment>
<name>A0A848EHU0_9PROT</name>
<evidence type="ECO:0000313" key="10">
    <source>
        <dbReference type="Proteomes" id="UP000548582"/>
    </source>
</evidence>
<evidence type="ECO:0000256" key="4">
    <source>
        <dbReference type="ARBA" id="ARBA00022989"/>
    </source>
</evidence>
<dbReference type="PROSITE" id="PS50893">
    <property type="entry name" value="ABC_TRANSPORTER_2"/>
    <property type="match status" value="1"/>
</dbReference>
<dbReference type="Gene3D" id="3.40.50.300">
    <property type="entry name" value="P-loop containing nucleotide triphosphate hydrolases"/>
    <property type="match status" value="1"/>
</dbReference>
<evidence type="ECO:0000256" key="1">
    <source>
        <dbReference type="ARBA" id="ARBA00004651"/>
    </source>
</evidence>
<proteinExistence type="predicted"/>
<evidence type="ECO:0000256" key="5">
    <source>
        <dbReference type="ARBA" id="ARBA00023136"/>
    </source>
</evidence>
<dbReference type="Pfam" id="PF06472">
    <property type="entry name" value="ABC_membrane_2"/>
    <property type="match status" value="1"/>
</dbReference>
<dbReference type="PANTHER" id="PTHR11384">
    <property type="entry name" value="ATP-BINDING CASSETTE, SUB-FAMILY D MEMBER"/>
    <property type="match status" value="1"/>
</dbReference>
<dbReference type="InterPro" id="IPR036640">
    <property type="entry name" value="ABC1_TM_sf"/>
</dbReference>
<dbReference type="Gene3D" id="1.20.1560.10">
    <property type="entry name" value="ABC transporter type 1, transmembrane domain"/>
    <property type="match status" value="1"/>
</dbReference>
<evidence type="ECO:0000259" key="7">
    <source>
        <dbReference type="PROSITE" id="PS50893"/>
    </source>
</evidence>
<keyword evidence="10" id="KW-1185">Reference proteome</keyword>
<dbReference type="GO" id="GO:0005886">
    <property type="term" value="C:plasma membrane"/>
    <property type="evidence" value="ECO:0007669"/>
    <property type="project" value="UniProtKB-SubCell"/>
</dbReference>
<evidence type="ECO:0000256" key="6">
    <source>
        <dbReference type="SAM" id="Phobius"/>
    </source>
</evidence>
<keyword evidence="3 6" id="KW-0812">Transmembrane</keyword>
<dbReference type="EMBL" id="JABBKX010000006">
    <property type="protein sequence ID" value="NMJ42983.1"/>
    <property type="molecule type" value="Genomic_DNA"/>
</dbReference>
<dbReference type="InterPro" id="IPR027417">
    <property type="entry name" value="P-loop_NTPase"/>
</dbReference>
<keyword evidence="4 6" id="KW-1133">Transmembrane helix</keyword>
<feature type="transmembrane region" description="Helical" evidence="6">
    <location>
        <begin position="198"/>
        <end position="219"/>
    </location>
</feature>
<feature type="domain" description="ABC transmembrane type-1" evidence="8">
    <location>
        <begin position="48"/>
        <end position="333"/>
    </location>
</feature>
<reference evidence="9 10" key="1">
    <citation type="submission" date="2020-03" db="EMBL/GenBank/DDBJ databases">
        <authorList>
            <person name="Sun Q."/>
        </authorList>
    </citation>
    <scope>NUCLEOTIDE SEQUENCE [LARGE SCALE GENOMIC DNA]</scope>
    <source>
        <strain evidence="9 10">JC162</strain>
    </source>
</reference>
<organism evidence="9 10">
    <name type="scientific">Neoroseomonas marina</name>
    <dbReference type="NCBI Taxonomy" id="1232220"/>
    <lineage>
        <taxon>Bacteria</taxon>
        <taxon>Pseudomonadati</taxon>
        <taxon>Pseudomonadota</taxon>
        <taxon>Alphaproteobacteria</taxon>
        <taxon>Acetobacterales</taxon>
        <taxon>Acetobacteraceae</taxon>
        <taxon>Neoroseomonas</taxon>
    </lineage>
</organism>
<keyword evidence="2" id="KW-0813">Transport</keyword>
<dbReference type="SUPFAM" id="SSF52540">
    <property type="entry name" value="P-loop containing nucleoside triphosphate hydrolases"/>
    <property type="match status" value="1"/>
</dbReference>
<dbReference type="GO" id="GO:0005524">
    <property type="term" value="F:ATP binding"/>
    <property type="evidence" value="ECO:0007669"/>
    <property type="project" value="UniProtKB-KW"/>
</dbReference>
<evidence type="ECO:0000256" key="2">
    <source>
        <dbReference type="ARBA" id="ARBA00022448"/>
    </source>
</evidence>
<feature type="transmembrane region" description="Helical" evidence="6">
    <location>
        <begin position="45"/>
        <end position="67"/>
    </location>
</feature>
<feature type="domain" description="ABC transporter" evidence="7">
    <location>
        <begin position="383"/>
        <end position="605"/>
    </location>
</feature>
<dbReference type="RefSeq" id="WP_170055214.1">
    <property type="nucleotide sequence ID" value="NZ_JABBKX010000006.1"/>
</dbReference>
<dbReference type="PROSITE" id="PS50929">
    <property type="entry name" value="ABC_TM1F"/>
    <property type="match status" value="1"/>
</dbReference>
<dbReference type="SUPFAM" id="SSF90123">
    <property type="entry name" value="ABC transporter transmembrane region"/>
    <property type="match status" value="1"/>
</dbReference>
<dbReference type="InterPro" id="IPR011527">
    <property type="entry name" value="ABC1_TM_dom"/>
</dbReference>
<dbReference type="PANTHER" id="PTHR11384:SF59">
    <property type="entry name" value="LYSOSOMAL COBALAMIN TRANSPORTER ABCD4"/>
    <property type="match status" value="1"/>
</dbReference>
<evidence type="ECO:0000259" key="8">
    <source>
        <dbReference type="PROSITE" id="PS50929"/>
    </source>
</evidence>
<dbReference type="AlphaFoldDB" id="A0A848EHU0"/>
<protein>
    <submittedName>
        <fullName evidence="9">ABC transporter ATP-binding protein/permease</fullName>
    </submittedName>
</protein>
<keyword evidence="9" id="KW-0067">ATP-binding</keyword>
<evidence type="ECO:0000256" key="3">
    <source>
        <dbReference type="ARBA" id="ARBA00022692"/>
    </source>
</evidence>
<dbReference type="Proteomes" id="UP000548582">
    <property type="component" value="Unassembled WGS sequence"/>
</dbReference>
<keyword evidence="9" id="KW-0547">Nucleotide-binding</keyword>
<feature type="transmembrane region" description="Helical" evidence="6">
    <location>
        <begin position="87"/>
        <end position="107"/>
    </location>
</feature>
<sequence>MPPPTETAAAPTMPEAARPAGFFRDFLRLAGGFWLRGPRRWYARFWTAAMALLCAAQVALAIRLNLWSADLFDALERRSMDRFLTQIEIFALIVAGAVLANALHMVARRRVNLAWRAWLTQRVVGDWMLDARHYQVAQIPGDHDNPDGRIAEDIRIATEYAVDLAHTLLYATLLLITFIGVLWSLSGRVEVFGVPIPGHMVALSVGFAALGSVVAFLLGRPLVRATDHRQTREADFRFGLVRARETAEPIALARGEGRERQRLATLFDGIAPAWAAQTQGLARLTGFSAGYIALAPVFPILVATPRFIEGTITLGMLMQTAQAFQQVTAALSWPVDNLQRIAEWRASVERVLSLEDGIRIVAAEAAREGPDAIMLDRTGVQGLGARGLCVAEPDGTAILSDITLHVAAGERVLVDGDAGAAQSLFRVLAGIWPWGRGIVDLPPDQAIATVGERPHLPAGPLHDAIVFPDAAADHPREAVERALVAAGLGSLAERVAEAADWEGILGIVELQRAAFARLMLQKPRWVLLGDTTSALEADEADDMIRLLAAELPEAGLLVLGRHPGPAERFTRRLTLRRLPGGEILLREIHARREAARAPRRRPLPLVDWLRRGYEQRRQY</sequence>
<dbReference type="GO" id="GO:0016887">
    <property type="term" value="F:ATP hydrolysis activity"/>
    <property type="evidence" value="ECO:0007669"/>
    <property type="project" value="InterPro"/>
</dbReference>
<dbReference type="InterPro" id="IPR003439">
    <property type="entry name" value="ABC_transporter-like_ATP-bd"/>
</dbReference>
<accession>A0A848EHU0</accession>
<gene>
    <name evidence="9" type="ORF">GWK16_17175</name>
</gene>
<comment type="caution">
    <text evidence="9">The sequence shown here is derived from an EMBL/GenBank/DDBJ whole genome shotgun (WGS) entry which is preliminary data.</text>
</comment>